<evidence type="ECO:0000313" key="2">
    <source>
        <dbReference type="EMBL" id="KAH8103413.1"/>
    </source>
</evidence>
<keyword evidence="3" id="KW-1185">Reference proteome</keyword>
<feature type="compositionally biased region" description="Low complexity" evidence="1">
    <location>
        <begin position="131"/>
        <end position="146"/>
    </location>
</feature>
<evidence type="ECO:0000256" key="1">
    <source>
        <dbReference type="SAM" id="MobiDB-lite"/>
    </source>
</evidence>
<evidence type="ECO:0000313" key="3">
    <source>
        <dbReference type="Proteomes" id="UP000813824"/>
    </source>
</evidence>
<reference evidence="2" key="1">
    <citation type="journal article" date="2021" name="New Phytol.">
        <title>Evolutionary innovations through gain and loss of genes in the ectomycorrhizal Boletales.</title>
        <authorList>
            <person name="Wu G."/>
            <person name="Miyauchi S."/>
            <person name="Morin E."/>
            <person name="Kuo A."/>
            <person name="Drula E."/>
            <person name="Varga T."/>
            <person name="Kohler A."/>
            <person name="Feng B."/>
            <person name="Cao Y."/>
            <person name="Lipzen A."/>
            <person name="Daum C."/>
            <person name="Hundley H."/>
            <person name="Pangilinan J."/>
            <person name="Johnson J."/>
            <person name="Barry K."/>
            <person name="LaButti K."/>
            <person name="Ng V."/>
            <person name="Ahrendt S."/>
            <person name="Min B."/>
            <person name="Choi I.G."/>
            <person name="Park H."/>
            <person name="Plett J.M."/>
            <person name="Magnuson J."/>
            <person name="Spatafora J.W."/>
            <person name="Nagy L.G."/>
            <person name="Henrissat B."/>
            <person name="Grigoriev I.V."/>
            <person name="Yang Z.L."/>
            <person name="Xu J."/>
            <person name="Martin F.M."/>
        </authorList>
    </citation>
    <scope>NUCLEOTIDE SEQUENCE</scope>
    <source>
        <strain evidence="2">KKN 215</strain>
    </source>
</reference>
<comment type="caution">
    <text evidence="2">The sequence shown here is derived from an EMBL/GenBank/DDBJ whole genome shotgun (WGS) entry which is preliminary data.</text>
</comment>
<sequence>MMGRSQSTCRIQIPNYLALSGFFSLNIGLASHVYKIEHDPSIIALLSSFPHNLTEMAVTVITKTRPVRKSEKPKDIYPVPENFYALVRATRRRKTGKKAAPKKTVSKAVKLKLLMKRKATAILSPNLNRKTPTATASTVTDTPTASGTHSQTQDATPPANTEDEYSDAAHEGYGSDDDDMEDLTSTSTFSLVPVFHWPEADAHSEA</sequence>
<organism evidence="2 3">
    <name type="scientific">Cristinia sonorae</name>
    <dbReference type="NCBI Taxonomy" id="1940300"/>
    <lineage>
        <taxon>Eukaryota</taxon>
        <taxon>Fungi</taxon>
        <taxon>Dikarya</taxon>
        <taxon>Basidiomycota</taxon>
        <taxon>Agaricomycotina</taxon>
        <taxon>Agaricomycetes</taxon>
        <taxon>Agaricomycetidae</taxon>
        <taxon>Agaricales</taxon>
        <taxon>Pleurotineae</taxon>
        <taxon>Stephanosporaceae</taxon>
        <taxon>Cristinia</taxon>
    </lineage>
</organism>
<feature type="region of interest" description="Disordered" evidence="1">
    <location>
        <begin position="122"/>
        <end position="185"/>
    </location>
</feature>
<gene>
    <name evidence="2" type="ORF">BXZ70DRAFT_728666</name>
</gene>
<dbReference type="EMBL" id="JAEVFJ010000007">
    <property type="protein sequence ID" value="KAH8103413.1"/>
    <property type="molecule type" value="Genomic_DNA"/>
</dbReference>
<accession>A0A8K0XSD8</accession>
<dbReference type="Proteomes" id="UP000813824">
    <property type="component" value="Unassembled WGS sequence"/>
</dbReference>
<name>A0A8K0XSD8_9AGAR</name>
<dbReference type="AlphaFoldDB" id="A0A8K0XSD8"/>
<proteinExistence type="predicted"/>
<feature type="compositionally biased region" description="Polar residues" evidence="1">
    <location>
        <begin position="147"/>
        <end position="159"/>
    </location>
</feature>
<protein>
    <submittedName>
        <fullName evidence="2">Uncharacterized protein</fullName>
    </submittedName>
</protein>